<dbReference type="InterPro" id="IPR004089">
    <property type="entry name" value="MCPsignal_dom"/>
</dbReference>
<evidence type="ECO:0000259" key="5">
    <source>
        <dbReference type="PROSITE" id="PS50111"/>
    </source>
</evidence>
<evidence type="ECO:0000313" key="6">
    <source>
        <dbReference type="EMBL" id="ADD68974.1"/>
    </source>
</evidence>
<evidence type="ECO:0000256" key="4">
    <source>
        <dbReference type="SAM" id="Phobius"/>
    </source>
</evidence>
<dbReference type="InterPro" id="IPR029150">
    <property type="entry name" value="dCache_3"/>
</dbReference>
<dbReference type="SMART" id="SM00283">
    <property type="entry name" value="MA"/>
    <property type="match status" value="1"/>
</dbReference>
<dbReference type="Gene3D" id="1.10.287.950">
    <property type="entry name" value="Methyl-accepting chemotaxis protein"/>
    <property type="match status" value="1"/>
</dbReference>
<dbReference type="GO" id="GO:0004888">
    <property type="term" value="F:transmembrane signaling receptor activity"/>
    <property type="evidence" value="ECO:0007669"/>
    <property type="project" value="InterPro"/>
</dbReference>
<gene>
    <name evidence="6" type="ordered locus">Dacet_2212</name>
</gene>
<dbReference type="RefSeq" id="WP_013011477.1">
    <property type="nucleotide sequence ID" value="NC_013943.1"/>
</dbReference>
<reference evidence="6 7" key="1">
    <citation type="journal article" date="2010" name="Stand. Genomic Sci.">
        <title>Complete genome sequence of Denitrovibrio acetiphilus type strain (N2460).</title>
        <authorList>
            <person name="Kiss H."/>
            <person name="Lang E."/>
            <person name="Lapidus A."/>
            <person name="Copeland A."/>
            <person name="Nolan M."/>
            <person name="Glavina Del Rio T."/>
            <person name="Chen F."/>
            <person name="Lucas S."/>
            <person name="Tice H."/>
            <person name="Cheng J.F."/>
            <person name="Han C."/>
            <person name="Goodwin L."/>
            <person name="Pitluck S."/>
            <person name="Liolios K."/>
            <person name="Pati A."/>
            <person name="Ivanova N."/>
            <person name="Mavromatis K."/>
            <person name="Chen A."/>
            <person name="Palaniappan K."/>
            <person name="Land M."/>
            <person name="Hauser L."/>
            <person name="Chang Y.J."/>
            <person name="Jeffries C.D."/>
            <person name="Detter J.C."/>
            <person name="Brettin T."/>
            <person name="Spring S."/>
            <person name="Rohde M."/>
            <person name="Goker M."/>
            <person name="Woyke T."/>
            <person name="Bristow J."/>
            <person name="Eisen J.A."/>
            <person name="Markowitz V."/>
            <person name="Hugenholtz P."/>
            <person name="Kyrpides N.C."/>
            <person name="Klenk H.P."/>
        </authorList>
    </citation>
    <scope>NUCLEOTIDE SEQUENCE [LARGE SCALE GENOMIC DNA]</scope>
    <source>
        <strain evidence="7">DSM 12809 / NBRC 114555 / N2460</strain>
    </source>
</reference>
<dbReference type="PRINTS" id="PR00260">
    <property type="entry name" value="CHEMTRNSDUCR"/>
</dbReference>
<evidence type="ECO:0000256" key="3">
    <source>
        <dbReference type="PROSITE-ProRule" id="PRU00284"/>
    </source>
</evidence>
<evidence type="ECO:0000313" key="7">
    <source>
        <dbReference type="Proteomes" id="UP000002012"/>
    </source>
</evidence>
<dbReference type="PANTHER" id="PTHR32089:SF112">
    <property type="entry name" value="LYSOZYME-LIKE PROTEIN-RELATED"/>
    <property type="match status" value="1"/>
</dbReference>
<dbReference type="Pfam" id="PF00015">
    <property type="entry name" value="MCPsignal"/>
    <property type="match status" value="1"/>
</dbReference>
<keyword evidence="7" id="KW-1185">Reference proteome</keyword>
<dbReference type="KEGG" id="dap:Dacet_2212"/>
<keyword evidence="4" id="KW-0472">Membrane</keyword>
<dbReference type="Pfam" id="PF14827">
    <property type="entry name" value="dCache_3"/>
    <property type="match status" value="1"/>
</dbReference>
<evidence type="ECO:0000256" key="2">
    <source>
        <dbReference type="ARBA" id="ARBA00029447"/>
    </source>
</evidence>
<evidence type="ECO:0000256" key="1">
    <source>
        <dbReference type="ARBA" id="ARBA00023224"/>
    </source>
</evidence>
<dbReference type="Proteomes" id="UP000002012">
    <property type="component" value="Chromosome"/>
</dbReference>
<feature type="transmembrane region" description="Helical" evidence="4">
    <location>
        <begin position="294"/>
        <end position="316"/>
    </location>
</feature>
<name>D4H2V1_DENA2</name>
<keyword evidence="4" id="KW-0812">Transmembrane</keyword>
<dbReference type="PANTHER" id="PTHR32089">
    <property type="entry name" value="METHYL-ACCEPTING CHEMOTAXIS PROTEIN MCPB"/>
    <property type="match status" value="1"/>
</dbReference>
<dbReference type="AlphaFoldDB" id="D4H2V1"/>
<keyword evidence="4" id="KW-1133">Transmembrane helix</keyword>
<proteinExistence type="inferred from homology"/>
<protein>
    <submittedName>
        <fullName evidence="6">Methyl-accepting chemotaxis sensory transducer</fullName>
    </submittedName>
</protein>
<organism evidence="6 7">
    <name type="scientific">Denitrovibrio acetiphilus (strain DSM 12809 / NBRC 114555 / N2460)</name>
    <dbReference type="NCBI Taxonomy" id="522772"/>
    <lineage>
        <taxon>Bacteria</taxon>
        <taxon>Pseudomonadati</taxon>
        <taxon>Deferribacterota</taxon>
        <taxon>Deferribacteres</taxon>
        <taxon>Deferribacterales</taxon>
        <taxon>Geovibrionaceae</taxon>
        <taxon>Denitrovibrio</taxon>
    </lineage>
</organism>
<keyword evidence="1 3" id="KW-0807">Transducer</keyword>
<feature type="transmembrane region" description="Helical" evidence="4">
    <location>
        <begin position="12"/>
        <end position="32"/>
    </location>
</feature>
<dbReference type="EMBL" id="CP001968">
    <property type="protein sequence ID" value="ADD68974.1"/>
    <property type="molecule type" value="Genomic_DNA"/>
</dbReference>
<sequence>MRLRLSIKQVVSITAYIGILLITIVLAGYDYVSYRANLYDDTRKVMSDVANSLSDDLNEKLNNLALSVRTIASDKDTARILAEGDRGALEDKYLELFNSIKDEYGIAQFQFHTPPAKSFLRLHKPEKYDDDLSGFRQTVVESNKQQKPIVGLEVGRGGPGLRAVFPISYEGKHYGSVEYGGSIIHTVENIQKTFKMDYAIGIKKSVFEKARRFETESTDIVKGDIVYYKYTHDNTKELLDMFEPGKTLKVDGHKIMTAKTELKDFQGNDIGNVIFFRDVSARLTSSLEYAVKKFIAGFVMASAFAVFLYYFMQYYLKLLATMSRIIEAVTKGHGDLSKRLPVKKDGNELESVSFKMNGFLDTMDQNIARTTYSLGNLLTKIMPIYYALVEVRKSSNENVDLAATVAAAGEEMSITVEEISRNTADVASKGEKTLALAQEGSDIVREATIKSENVKEVVLSLSGDINSLTENARNIGSVVEVINDISEQTNLLALNAAIEAARAGEAGRGFAVVADEVRKLAEKTLASTNEIEKMVKVIQENVARADKNAVEVSDSIAEQVRTSENANARFQEILSSVEELNSLLLNTSTAAEQQASATAEVASNIERVAEASNQSRQNVMGLMEQIDGLMDDLSTLEKDLIQYELSCKGIVFVKAKMAHIKYLKNVFTAFMSGTQPVGLRSDHECDFGKLYFSKELQGLYKNDPDFKAIEKPHQRVHALSHHVSEMISKGDMNKAYDDLMEMHENVSQLIGYLEKMFVKAKCI</sequence>
<dbReference type="Gene3D" id="1.20.120.30">
    <property type="entry name" value="Aspartate receptor, ligand-binding domain"/>
    <property type="match status" value="1"/>
</dbReference>
<feature type="domain" description="Methyl-accepting transducer" evidence="5">
    <location>
        <begin position="373"/>
        <end position="609"/>
    </location>
</feature>
<dbReference type="InterPro" id="IPR025991">
    <property type="entry name" value="Chemoreceptor_zinc-bind_dom"/>
</dbReference>
<dbReference type="PROSITE" id="PS50111">
    <property type="entry name" value="CHEMOTAXIS_TRANSDUC_2"/>
    <property type="match status" value="1"/>
</dbReference>
<dbReference type="eggNOG" id="COG0840">
    <property type="taxonomic scope" value="Bacteria"/>
</dbReference>
<dbReference type="InterPro" id="IPR029151">
    <property type="entry name" value="Sensor-like_sf"/>
</dbReference>
<dbReference type="InterPro" id="IPR004090">
    <property type="entry name" value="Chemotax_Me-accpt_rcpt"/>
</dbReference>
<dbReference type="GO" id="GO:0006935">
    <property type="term" value="P:chemotaxis"/>
    <property type="evidence" value="ECO:0007669"/>
    <property type="project" value="InterPro"/>
</dbReference>
<dbReference type="STRING" id="522772.Dacet_2212"/>
<accession>D4H2V1</accession>
<dbReference type="SUPFAM" id="SSF58104">
    <property type="entry name" value="Methyl-accepting chemotaxis protein (MCP) signaling domain"/>
    <property type="match status" value="1"/>
</dbReference>
<dbReference type="PaxDb" id="522772-Dacet_2212"/>
<dbReference type="Pfam" id="PF13682">
    <property type="entry name" value="CZB"/>
    <property type="match status" value="1"/>
</dbReference>
<dbReference type="SUPFAM" id="SSF103190">
    <property type="entry name" value="Sensory domain-like"/>
    <property type="match status" value="1"/>
</dbReference>
<dbReference type="CDD" id="cd11386">
    <property type="entry name" value="MCP_signal"/>
    <property type="match status" value="1"/>
</dbReference>
<dbReference type="InParanoid" id="D4H2V1"/>
<dbReference type="OrthoDB" id="9760371at2"/>
<comment type="similarity">
    <text evidence="2">Belongs to the methyl-accepting chemotaxis (MCP) protein family.</text>
</comment>
<dbReference type="GO" id="GO:0016020">
    <property type="term" value="C:membrane"/>
    <property type="evidence" value="ECO:0007669"/>
    <property type="project" value="InterPro"/>
</dbReference>
<dbReference type="HOGENOM" id="CLU_000445_107_19_0"/>
<dbReference type="GO" id="GO:0007165">
    <property type="term" value="P:signal transduction"/>
    <property type="evidence" value="ECO:0007669"/>
    <property type="project" value="UniProtKB-KW"/>
</dbReference>